<evidence type="ECO:0000256" key="1">
    <source>
        <dbReference type="SAM" id="MobiDB-lite"/>
    </source>
</evidence>
<keyword evidence="3" id="KW-1185">Reference proteome</keyword>
<protein>
    <submittedName>
        <fullName evidence="2">Uncharacterized protein</fullName>
    </submittedName>
</protein>
<reference evidence="2 3" key="1">
    <citation type="journal article" date="2022" name="Allergy">
        <title>Genome assembly and annotation of Periplaneta americana reveal a comprehensive cockroach allergen profile.</title>
        <authorList>
            <person name="Wang L."/>
            <person name="Xiong Q."/>
            <person name="Saelim N."/>
            <person name="Wang L."/>
            <person name="Nong W."/>
            <person name="Wan A.T."/>
            <person name="Shi M."/>
            <person name="Liu X."/>
            <person name="Cao Q."/>
            <person name="Hui J.H.L."/>
            <person name="Sookrung N."/>
            <person name="Leung T.F."/>
            <person name="Tungtrongchitr A."/>
            <person name="Tsui S.K.W."/>
        </authorList>
    </citation>
    <scope>NUCLEOTIDE SEQUENCE [LARGE SCALE GENOMIC DNA]</scope>
    <source>
        <tissue evidence="2">Whole body-01</tissue>
    </source>
</reference>
<gene>
    <name evidence="2" type="ORF">ANN_18004</name>
</gene>
<dbReference type="EMBL" id="JAJSOF020000023">
    <property type="protein sequence ID" value="KAJ4435389.1"/>
    <property type="molecule type" value="Genomic_DNA"/>
</dbReference>
<proteinExistence type="predicted"/>
<accession>A0ABQ8SMI9</accession>
<feature type="region of interest" description="Disordered" evidence="1">
    <location>
        <begin position="1"/>
        <end position="20"/>
    </location>
</feature>
<evidence type="ECO:0000313" key="2">
    <source>
        <dbReference type="EMBL" id="KAJ4435389.1"/>
    </source>
</evidence>
<dbReference type="Gene3D" id="3.30.420.10">
    <property type="entry name" value="Ribonuclease H-like superfamily/Ribonuclease H"/>
    <property type="match status" value="1"/>
</dbReference>
<dbReference type="Proteomes" id="UP001148838">
    <property type="component" value="Unassembled WGS sequence"/>
</dbReference>
<organism evidence="2 3">
    <name type="scientific">Periplaneta americana</name>
    <name type="common">American cockroach</name>
    <name type="synonym">Blatta americana</name>
    <dbReference type="NCBI Taxonomy" id="6978"/>
    <lineage>
        <taxon>Eukaryota</taxon>
        <taxon>Metazoa</taxon>
        <taxon>Ecdysozoa</taxon>
        <taxon>Arthropoda</taxon>
        <taxon>Hexapoda</taxon>
        <taxon>Insecta</taxon>
        <taxon>Pterygota</taxon>
        <taxon>Neoptera</taxon>
        <taxon>Polyneoptera</taxon>
        <taxon>Dictyoptera</taxon>
        <taxon>Blattodea</taxon>
        <taxon>Blattoidea</taxon>
        <taxon>Blattidae</taxon>
        <taxon>Blattinae</taxon>
        <taxon>Periplaneta</taxon>
    </lineage>
</organism>
<feature type="region of interest" description="Disordered" evidence="1">
    <location>
        <begin position="128"/>
        <end position="147"/>
    </location>
</feature>
<sequence length="147" mass="15959">MAGLCEGGNEPPGSLKAKHTTDEGLGKLLKCLRSGRSIDKTNGGNAREDVIRMSEGMKRLPDISDCEDRMNRALERLLAKKKSAKNTACLAGECAMSAGLQTWFMHDGTPAHSLSNVREHLTLTFQDSRIGRGSPTPWPARSPNLNL</sequence>
<evidence type="ECO:0000313" key="3">
    <source>
        <dbReference type="Proteomes" id="UP001148838"/>
    </source>
</evidence>
<name>A0ABQ8SMI9_PERAM</name>
<comment type="caution">
    <text evidence="2">The sequence shown here is derived from an EMBL/GenBank/DDBJ whole genome shotgun (WGS) entry which is preliminary data.</text>
</comment>
<dbReference type="InterPro" id="IPR036397">
    <property type="entry name" value="RNaseH_sf"/>
</dbReference>